<name>A0A8X6SHM6_TRICX</name>
<dbReference type="EMBL" id="BMAU01021322">
    <property type="protein sequence ID" value="GFY13496.1"/>
    <property type="molecule type" value="Genomic_DNA"/>
</dbReference>
<evidence type="ECO:0000313" key="1">
    <source>
        <dbReference type="EMBL" id="GFY13496.1"/>
    </source>
</evidence>
<protein>
    <recommendedName>
        <fullName evidence="3">Reverse transcriptase domain-containing protein</fullName>
    </recommendedName>
</protein>
<sequence>MTLSPFVLAATIKFYVRKYKEDYRETYEMLTTSLYVDDLFAGSSDSVNKAFYLSKNTIEILKDANMNLRKFKTKSNELKKLWNENGIGDVCKSDERSLKVLGIIWNLNNDTFKLAAQPLLELIKNLKNSKRCALKTAAKLFDPIGFISPFVLIIKCLMQEIWEYGLGWDEQLPTELKNKWETSCSQVCLRNDFTLERNIFHIL</sequence>
<dbReference type="Pfam" id="PF05380">
    <property type="entry name" value="Peptidase_A17"/>
    <property type="match status" value="1"/>
</dbReference>
<evidence type="ECO:0000313" key="2">
    <source>
        <dbReference type="Proteomes" id="UP000887159"/>
    </source>
</evidence>
<gene>
    <name evidence="1" type="primary">AVEN_29148_1</name>
    <name evidence="1" type="ORF">TNCV_1803671</name>
</gene>
<reference evidence="1" key="1">
    <citation type="submission" date="2020-08" db="EMBL/GenBank/DDBJ databases">
        <title>Multicomponent nature underlies the extraordinary mechanical properties of spider dragline silk.</title>
        <authorList>
            <person name="Kono N."/>
            <person name="Nakamura H."/>
            <person name="Mori M."/>
            <person name="Yoshida Y."/>
            <person name="Ohtoshi R."/>
            <person name="Malay A.D."/>
            <person name="Moran D.A.P."/>
            <person name="Tomita M."/>
            <person name="Numata K."/>
            <person name="Arakawa K."/>
        </authorList>
    </citation>
    <scope>NUCLEOTIDE SEQUENCE</scope>
</reference>
<dbReference type="Proteomes" id="UP000887159">
    <property type="component" value="Unassembled WGS sequence"/>
</dbReference>
<keyword evidence="2" id="KW-1185">Reference proteome</keyword>
<dbReference type="PANTHER" id="PTHR47331:SF5">
    <property type="entry name" value="RIBONUCLEASE H"/>
    <property type="match status" value="1"/>
</dbReference>
<dbReference type="InterPro" id="IPR008042">
    <property type="entry name" value="Retrotrans_Pao"/>
</dbReference>
<proteinExistence type="predicted"/>
<accession>A0A8X6SHM6</accession>
<evidence type="ECO:0008006" key="3">
    <source>
        <dbReference type="Google" id="ProtNLM"/>
    </source>
</evidence>
<comment type="caution">
    <text evidence="1">The sequence shown here is derived from an EMBL/GenBank/DDBJ whole genome shotgun (WGS) entry which is preliminary data.</text>
</comment>
<organism evidence="1 2">
    <name type="scientific">Trichonephila clavipes</name>
    <name type="common">Golden silk orbweaver</name>
    <name type="synonym">Nephila clavipes</name>
    <dbReference type="NCBI Taxonomy" id="2585209"/>
    <lineage>
        <taxon>Eukaryota</taxon>
        <taxon>Metazoa</taxon>
        <taxon>Ecdysozoa</taxon>
        <taxon>Arthropoda</taxon>
        <taxon>Chelicerata</taxon>
        <taxon>Arachnida</taxon>
        <taxon>Araneae</taxon>
        <taxon>Araneomorphae</taxon>
        <taxon>Entelegynae</taxon>
        <taxon>Araneoidea</taxon>
        <taxon>Nephilidae</taxon>
        <taxon>Trichonephila</taxon>
    </lineage>
</organism>
<dbReference type="AlphaFoldDB" id="A0A8X6SHM6"/>
<dbReference type="PANTHER" id="PTHR47331">
    <property type="entry name" value="PHD-TYPE DOMAIN-CONTAINING PROTEIN"/>
    <property type="match status" value="1"/>
</dbReference>